<keyword evidence="1" id="KW-0614">Plasmid</keyword>
<dbReference type="AlphaFoldDB" id="A0A2Z4YRK7"/>
<name>A0A2Z4YRK7_RHILE</name>
<accession>A0A2Z4YRK7</accession>
<organism evidence="1 2">
    <name type="scientific">Rhizobium leguminosarum</name>
    <dbReference type="NCBI Taxonomy" id="384"/>
    <lineage>
        <taxon>Bacteria</taxon>
        <taxon>Pseudomonadati</taxon>
        <taxon>Pseudomonadota</taxon>
        <taxon>Alphaproteobacteria</taxon>
        <taxon>Hyphomicrobiales</taxon>
        <taxon>Rhizobiaceae</taxon>
        <taxon>Rhizobium/Agrobacterium group</taxon>
        <taxon>Rhizobium</taxon>
    </lineage>
</organism>
<gene>
    <name evidence="1" type="ORF">DLJ82_7454</name>
</gene>
<proteinExistence type="predicted"/>
<dbReference type="RefSeq" id="WP_063473628.1">
    <property type="nucleotide sequence ID" value="NZ_CP030762.1"/>
</dbReference>
<evidence type="ECO:0000313" key="2">
    <source>
        <dbReference type="Proteomes" id="UP000251166"/>
    </source>
</evidence>
<dbReference type="Proteomes" id="UP000251166">
    <property type="component" value="Plasmid unnamed2"/>
</dbReference>
<geneLocation type="plasmid" evidence="1 2">
    <name>unnamed2</name>
</geneLocation>
<reference evidence="1 2" key="1">
    <citation type="submission" date="2018-07" db="EMBL/GenBank/DDBJ databases">
        <title>Rhizobium leguminosarum strain:ATCC 14479 Genome sequencing and assembly.</title>
        <authorList>
            <person name="Chakraborty R."/>
        </authorList>
    </citation>
    <scope>NUCLEOTIDE SEQUENCE [LARGE SCALE GENOMIC DNA]</scope>
    <source>
        <strain evidence="1 2">ATCC 14479</strain>
        <plasmid evidence="2">Plasmid unnamed2</plasmid>
    </source>
</reference>
<evidence type="ECO:0000313" key="1">
    <source>
        <dbReference type="EMBL" id="AXA43699.1"/>
    </source>
</evidence>
<dbReference type="EMBL" id="CP030762">
    <property type="protein sequence ID" value="AXA43699.1"/>
    <property type="molecule type" value="Genomic_DNA"/>
</dbReference>
<protein>
    <submittedName>
        <fullName evidence="1">Uncharacterized protein</fullName>
    </submittedName>
</protein>
<sequence length="210" mass="22758">MATENAHFWGPHRILTSDDAQVPYAEDSLSVEANGEGTISGADYMIPAHSEGWVTVKIKIPALTSQQAQYIDALYKSLLSVSARQKVESYESVHGEGNLSFFKLIFGGAKADYGKTRHLLKEEGLSEDNIKTLVSAIADIAKTMSIVTVKIHINNMDNDYSVAGELKIWTISGKVISDKHMTEYRVLATKGTAGSDGATAPTNVEVIPLN</sequence>